<dbReference type="GO" id="GO:0005524">
    <property type="term" value="F:ATP binding"/>
    <property type="evidence" value="ECO:0007669"/>
    <property type="project" value="UniProtKB-KW"/>
</dbReference>
<dbReference type="SUPFAM" id="SSF160467">
    <property type="entry name" value="PH0987 N-terminal domain-like"/>
    <property type="match status" value="1"/>
</dbReference>
<evidence type="ECO:0000313" key="6">
    <source>
        <dbReference type="Proteomes" id="UP000249499"/>
    </source>
</evidence>
<protein>
    <submittedName>
        <fullName evidence="5">5-oxoprolinase subunit PxpB</fullName>
        <ecNumber evidence="5">3.5.2.9</ecNumber>
    </submittedName>
</protein>
<name>A0AAF1KCC8_9HYPH</name>
<dbReference type="InterPro" id="IPR010016">
    <property type="entry name" value="PxpB"/>
</dbReference>
<dbReference type="Gene3D" id="2.40.100.10">
    <property type="entry name" value="Cyclophilin-like"/>
    <property type="match status" value="1"/>
</dbReference>
<dbReference type="GO" id="GO:0017168">
    <property type="term" value="F:5-oxoprolinase (ATP-hydrolyzing) activity"/>
    <property type="evidence" value="ECO:0007669"/>
    <property type="project" value="UniProtKB-EC"/>
</dbReference>
<gene>
    <name evidence="5" type="primary">pxpB</name>
    <name evidence="5" type="ORF">PR017_27075</name>
</gene>
<dbReference type="NCBIfam" id="TIGR00370">
    <property type="entry name" value="5-oxoprolinase subunit PxpB"/>
    <property type="match status" value="1"/>
</dbReference>
<dbReference type="AlphaFoldDB" id="A0AAF1KCC8"/>
<evidence type="ECO:0000259" key="4">
    <source>
        <dbReference type="SMART" id="SM00796"/>
    </source>
</evidence>
<keyword evidence="3" id="KW-0067">ATP-binding</keyword>
<keyword evidence="1" id="KW-0547">Nucleotide-binding</keyword>
<evidence type="ECO:0000256" key="1">
    <source>
        <dbReference type="ARBA" id="ARBA00022741"/>
    </source>
</evidence>
<evidence type="ECO:0000256" key="2">
    <source>
        <dbReference type="ARBA" id="ARBA00022801"/>
    </source>
</evidence>
<evidence type="ECO:0000313" key="5">
    <source>
        <dbReference type="EMBL" id="WFR99305.1"/>
    </source>
</evidence>
<dbReference type="RefSeq" id="WP_111218606.1">
    <property type="nucleotide sequence ID" value="NZ_CP117260.1"/>
</dbReference>
<geneLocation type="plasmid" evidence="5 6">
    <name>unnamed3</name>
</geneLocation>
<accession>A0AAF1KCC8</accession>
<dbReference type="InterPro" id="IPR029000">
    <property type="entry name" value="Cyclophilin-like_dom_sf"/>
</dbReference>
<dbReference type="SUPFAM" id="SSF50891">
    <property type="entry name" value="Cyclophilin-like"/>
    <property type="match status" value="1"/>
</dbReference>
<dbReference type="EC" id="3.5.2.9" evidence="5"/>
<evidence type="ECO:0000256" key="3">
    <source>
        <dbReference type="ARBA" id="ARBA00022840"/>
    </source>
</evidence>
<dbReference type="Proteomes" id="UP000249499">
    <property type="component" value="Plasmid unnamed3"/>
</dbReference>
<sequence length="237" mass="25208">MVRTFPRILACGDSALSVELADTIDEAVSERVIALAASMADSPVDGVQELVPTYRSLMVVYDPAVVRGSSLALTLQQRLDALVVGSVHPQRFDVPVVYGGAVGLDLQELAGMKGMTVSQLIELHSSVEYRVYMIGFAPGFAYLGGLPEILHTPRLPTPRQRIEAGAIGIGGKQASINSVPGPSGWRFIGRTPLRLFDASRAAPFLLGAGDRVRFRPVSEDEASQLDRIPAAGEGATP</sequence>
<reference evidence="5 6" key="1">
    <citation type="journal article" date="2018" name="Sci. Rep.">
        <title>Rhizobium tumorigenes sp. nov., a novel plant tumorigenic bacterium isolated from cane gall tumors on thornless blackberry.</title>
        <authorList>
            <person name="Kuzmanovi N."/>
            <person name="Smalla K."/>
            <person name="Gronow S."/>
            <person name="PuBawska J."/>
        </authorList>
    </citation>
    <scope>NUCLEOTIDE SEQUENCE [LARGE SCALE GENOMIC DNA]</scope>
    <source>
        <strain evidence="5 6">1078</strain>
    </source>
</reference>
<reference evidence="6" key="2">
    <citation type="journal article" date="2023" name="MicrobiologyOpen">
        <title>Genomics of the tumorigenes clade of the family Rhizobiaceae and description of Rhizobium rhododendri sp. nov.</title>
        <authorList>
            <person name="Kuzmanovic N."/>
            <person name="diCenzo G.C."/>
            <person name="Bunk B."/>
            <person name="Sproeer C."/>
            <person name="Fruehling A."/>
            <person name="Neumann-Schaal M."/>
            <person name="Overmann J."/>
            <person name="Smalla K."/>
        </authorList>
    </citation>
    <scope>NUCLEOTIDE SEQUENCE [LARGE SCALE GENOMIC DNA]</scope>
    <source>
        <strain evidence="6">1078</strain>
        <plasmid evidence="6">unnamed3</plasmid>
    </source>
</reference>
<dbReference type="SMART" id="SM00796">
    <property type="entry name" value="AHS1"/>
    <property type="match status" value="1"/>
</dbReference>
<dbReference type="InterPro" id="IPR003833">
    <property type="entry name" value="CT_C_D"/>
</dbReference>
<proteinExistence type="predicted"/>
<dbReference type="Gene3D" id="3.30.1360.40">
    <property type="match status" value="1"/>
</dbReference>
<organism evidence="5 6">
    <name type="scientific">Rhizobium tumorigenes</name>
    <dbReference type="NCBI Taxonomy" id="2041385"/>
    <lineage>
        <taxon>Bacteria</taxon>
        <taxon>Pseudomonadati</taxon>
        <taxon>Pseudomonadota</taxon>
        <taxon>Alphaproteobacteria</taxon>
        <taxon>Hyphomicrobiales</taxon>
        <taxon>Rhizobiaceae</taxon>
        <taxon>Rhizobium/Agrobacterium group</taxon>
        <taxon>Rhizobium</taxon>
    </lineage>
</organism>
<dbReference type="PANTHER" id="PTHR34698">
    <property type="entry name" value="5-OXOPROLINASE SUBUNIT B"/>
    <property type="match status" value="1"/>
</dbReference>
<dbReference type="KEGG" id="rtu:PR017_27075"/>
<keyword evidence="5" id="KW-0614">Plasmid</keyword>
<dbReference type="PANTHER" id="PTHR34698:SF2">
    <property type="entry name" value="5-OXOPROLINASE SUBUNIT B"/>
    <property type="match status" value="1"/>
</dbReference>
<keyword evidence="6" id="KW-1185">Reference proteome</keyword>
<dbReference type="Pfam" id="PF02682">
    <property type="entry name" value="CT_C_D"/>
    <property type="match status" value="1"/>
</dbReference>
<dbReference type="EMBL" id="CP117260">
    <property type="protein sequence ID" value="WFR99305.1"/>
    <property type="molecule type" value="Genomic_DNA"/>
</dbReference>
<keyword evidence="2 5" id="KW-0378">Hydrolase</keyword>
<feature type="domain" description="Carboxyltransferase" evidence="4">
    <location>
        <begin position="6"/>
        <end position="206"/>
    </location>
</feature>